<dbReference type="SUPFAM" id="SSF54427">
    <property type="entry name" value="NTF2-like"/>
    <property type="match status" value="1"/>
</dbReference>
<keyword evidence="2" id="KW-0413">Isomerase</keyword>
<protein>
    <submittedName>
        <fullName evidence="2">Ketosteroid isomerase</fullName>
    </submittedName>
</protein>
<dbReference type="RefSeq" id="WP_129272924.1">
    <property type="nucleotide sequence ID" value="NZ_MZXW01000033.1"/>
</dbReference>
<comment type="caution">
    <text evidence="2">The sequence shown here is derived from an EMBL/GenBank/DDBJ whole genome shotgun (WGS) entry which is preliminary data.</text>
</comment>
<organism evidence="2 3">
    <name type="scientific">Bradyrhizobium betae</name>
    <dbReference type="NCBI Taxonomy" id="244734"/>
    <lineage>
        <taxon>Bacteria</taxon>
        <taxon>Pseudomonadati</taxon>
        <taxon>Pseudomonadota</taxon>
        <taxon>Alphaproteobacteria</taxon>
        <taxon>Hyphomicrobiales</taxon>
        <taxon>Nitrobacteraceae</taxon>
        <taxon>Bradyrhizobium</taxon>
    </lineage>
</organism>
<keyword evidence="3" id="KW-1185">Reference proteome</keyword>
<name>A0A4V1P529_9BRAD</name>
<dbReference type="Pfam" id="PF12680">
    <property type="entry name" value="SnoaL_2"/>
    <property type="match status" value="1"/>
</dbReference>
<dbReference type="OrthoDB" id="4945579at2"/>
<dbReference type="AlphaFoldDB" id="A0A4V1P529"/>
<gene>
    <name evidence="2" type="ORF">B5V03_24160</name>
</gene>
<dbReference type="InterPro" id="IPR032710">
    <property type="entry name" value="NTF2-like_dom_sf"/>
</dbReference>
<dbReference type="Proteomes" id="UP000290819">
    <property type="component" value="Unassembled WGS sequence"/>
</dbReference>
<feature type="domain" description="SnoaL-like" evidence="1">
    <location>
        <begin position="11"/>
        <end position="103"/>
    </location>
</feature>
<accession>A0A4V1P529</accession>
<proteinExistence type="predicted"/>
<dbReference type="Gene3D" id="3.10.450.50">
    <property type="match status" value="1"/>
</dbReference>
<reference evidence="2 3" key="1">
    <citation type="submission" date="2017-03" db="EMBL/GenBank/DDBJ databases">
        <authorList>
            <person name="Safronova V.I."/>
            <person name="Sazanova A.L."/>
            <person name="Chirak E.R."/>
        </authorList>
    </citation>
    <scope>NUCLEOTIDE SEQUENCE [LARGE SCALE GENOMIC DNA]</scope>
    <source>
        <strain evidence="2 3">Opo-243</strain>
    </source>
</reference>
<evidence type="ECO:0000313" key="3">
    <source>
        <dbReference type="Proteomes" id="UP000290819"/>
    </source>
</evidence>
<evidence type="ECO:0000259" key="1">
    <source>
        <dbReference type="Pfam" id="PF12680"/>
    </source>
</evidence>
<dbReference type="InterPro" id="IPR037401">
    <property type="entry name" value="SnoaL-like"/>
</dbReference>
<dbReference type="GO" id="GO:0016853">
    <property type="term" value="F:isomerase activity"/>
    <property type="evidence" value="ECO:0007669"/>
    <property type="project" value="UniProtKB-KW"/>
</dbReference>
<evidence type="ECO:0000313" key="2">
    <source>
        <dbReference type="EMBL" id="RXT42669.1"/>
    </source>
</evidence>
<sequence>MTNSTLDLARARLKAYVHKDRTAIEALLADDYHFSSPIDNELDRATYLRRCWPNSEKTSSFDEVIATEDGNRAVIVYEAAAAGGHRFRNCEVTTARGDKIVRVEVYFGWDMPHKAPKGGFIENDGEGHA</sequence>
<dbReference type="EMBL" id="MZXW01000033">
    <property type="protein sequence ID" value="RXT42669.1"/>
    <property type="molecule type" value="Genomic_DNA"/>
</dbReference>